<dbReference type="SUPFAM" id="SSF54637">
    <property type="entry name" value="Thioesterase/thiol ester dehydrase-isomerase"/>
    <property type="match status" value="1"/>
</dbReference>
<feature type="region of interest" description="Disordered" evidence="2">
    <location>
        <begin position="137"/>
        <end position="168"/>
    </location>
</feature>
<proteinExistence type="inferred from homology"/>
<protein>
    <recommendedName>
        <fullName evidence="3">MaoC-like domain-containing protein</fullName>
    </recommendedName>
</protein>
<evidence type="ECO:0000259" key="3">
    <source>
        <dbReference type="Pfam" id="PF01575"/>
    </source>
</evidence>
<organism evidence="4 5">
    <name type="scientific">Acrocarpospora macrocephala</name>
    <dbReference type="NCBI Taxonomy" id="150177"/>
    <lineage>
        <taxon>Bacteria</taxon>
        <taxon>Bacillati</taxon>
        <taxon>Actinomycetota</taxon>
        <taxon>Actinomycetes</taxon>
        <taxon>Streptosporangiales</taxon>
        <taxon>Streptosporangiaceae</taxon>
        <taxon>Acrocarpospora</taxon>
    </lineage>
</organism>
<sequence length="168" mass="17478">MTGERTEVVVTDLKRTQIVMYAGASGDYNPLHTDEPFATQVAGNPTVMAHGMLTMGLAGRVLTGWFGHENILRYRARFKAPVWPGDTLTVTAKVTGVAEGRAEITLSAVNAAGTEVLTGTATALVTDVVQDLASGVPDAAQYPAPDMPDAAQDSAPGVPDAVRNGAAR</sequence>
<dbReference type="InterPro" id="IPR002539">
    <property type="entry name" value="MaoC-like_dom"/>
</dbReference>
<dbReference type="PANTHER" id="PTHR43841:SF3">
    <property type="entry name" value="(3R)-HYDROXYACYL-ACP DEHYDRATASE SUBUNIT HADB"/>
    <property type="match status" value="1"/>
</dbReference>
<evidence type="ECO:0000256" key="1">
    <source>
        <dbReference type="ARBA" id="ARBA00005254"/>
    </source>
</evidence>
<dbReference type="RefSeq" id="WP_155358206.1">
    <property type="nucleotide sequence ID" value="NZ_BAAAHL010000034.1"/>
</dbReference>
<comment type="similarity">
    <text evidence="1">Belongs to the enoyl-CoA hydratase/isomerase family.</text>
</comment>
<accession>A0A5M3WYF1</accession>
<dbReference type="InterPro" id="IPR029069">
    <property type="entry name" value="HotDog_dom_sf"/>
</dbReference>
<evidence type="ECO:0000256" key="2">
    <source>
        <dbReference type="SAM" id="MobiDB-lite"/>
    </source>
</evidence>
<keyword evidence="5" id="KW-1185">Reference proteome</keyword>
<comment type="caution">
    <text evidence="4">The sequence shown here is derived from an EMBL/GenBank/DDBJ whole genome shotgun (WGS) entry which is preliminary data.</text>
</comment>
<reference evidence="4 5" key="1">
    <citation type="submission" date="2019-10" db="EMBL/GenBank/DDBJ databases">
        <title>Whole genome shotgun sequence of Acrocarpospora macrocephala NBRC 16266.</title>
        <authorList>
            <person name="Ichikawa N."/>
            <person name="Kimura A."/>
            <person name="Kitahashi Y."/>
            <person name="Komaki H."/>
            <person name="Oguchi A."/>
        </authorList>
    </citation>
    <scope>NUCLEOTIDE SEQUENCE [LARGE SCALE GENOMIC DNA]</scope>
    <source>
        <strain evidence="4 5">NBRC 16266</strain>
    </source>
</reference>
<name>A0A5M3WYF1_9ACTN</name>
<dbReference type="OrthoDB" id="9800237at2"/>
<dbReference type="Proteomes" id="UP000331127">
    <property type="component" value="Unassembled WGS sequence"/>
</dbReference>
<dbReference type="Pfam" id="PF01575">
    <property type="entry name" value="MaoC_dehydratas"/>
    <property type="match status" value="1"/>
</dbReference>
<feature type="domain" description="MaoC-like" evidence="3">
    <location>
        <begin position="11"/>
        <end position="108"/>
    </location>
</feature>
<dbReference type="PANTHER" id="PTHR43841">
    <property type="entry name" value="3-HYDROXYACYL-THIOESTER DEHYDRATASE HTDX-RELATED"/>
    <property type="match status" value="1"/>
</dbReference>
<evidence type="ECO:0000313" key="4">
    <source>
        <dbReference type="EMBL" id="GES12929.1"/>
    </source>
</evidence>
<dbReference type="EMBL" id="BLAE01000040">
    <property type="protein sequence ID" value="GES12929.1"/>
    <property type="molecule type" value="Genomic_DNA"/>
</dbReference>
<dbReference type="Gene3D" id="3.10.129.10">
    <property type="entry name" value="Hotdog Thioesterase"/>
    <property type="match status" value="1"/>
</dbReference>
<evidence type="ECO:0000313" key="5">
    <source>
        <dbReference type="Proteomes" id="UP000331127"/>
    </source>
</evidence>
<gene>
    <name evidence="4" type="ORF">Amac_065260</name>
</gene>
<dbReference type="AlphaFoldDB" id="A0A5M3WYF1"/>